<evidence type="ECO:0000256" key="5">
    <source>
        <dbReference type="ARBA" id="ARBA00022989"/>
    </source>
</evidence>
<comment type="subcellular location">
    <subcellularLocation>
        <location evidence="1 7">Cell membrane</location>
        <topology evidence="1 7">Multi-pass membrane protein</topology>
    </subcellularLocation>
</comment>
<dbReference type="AlphaFoldDB" id="A0A4R1QXS8"/>
<dbReference type="EMBL" id="SLUO01000010">
    <property type="protein sequence ID" value="TCL56964.1"/>
    <property type="molecule type" value="Genomic_DNA"/>
</dbReference>
<evidence type="ECO:0000313" key="10">
    <source>
        <dbReference type="Proteomes" id="UP000295718"/>
    </source>
</evidence>
<evidence type="ECO:0000259" key="8">
    <source>
        <dbReference type="PROSITE" id="PS50928"/>
    </source>
</evidence>
<gene>
    <name evidence="9" type="ORF">EDD76_110137</name>
</gene>
<evidence type="ECO:0000256" key="2">
    <source>
        <dbReference type="ARBA" id="ARBA00022448"/>
    </source>
</evidence>
<dbReference type="GO" id="GO:0005886">
    <property type="term" value="C:plasma membrane"/>
    <property type="evidence" value="ECO:0007669"/>
    <property type="project" value="UniProtKB-SubCell"/>
</dbReference>
<dbReference type="InterPro" id="IPR000515">
    <property type="entry name" value="MetI-like"/>
</dbReference>
<dbReference type="SUPFAM" id="SSF161098">
    <property type="entry name" value="MetI-like"/>
    <property type="match status" value="1"/>
</dbReference>
<dbReference type="STRING" id="1469948.GCA_000732725_02906"/>
<evidence type="ECO:0000256" key="6">
    <source>
        <dbReference type="ARBA" id="ARBA00023136"/>
    </source>
</evidence>
<keyword evidence="6 7" id="KW-0472">Membrane</keyword>
<dbReference type="InterPro" id="IPR035906">
    <property type="entry name" value="MetI-like_sf"/>
</dbReference>
<feature type="transmembrane region" description="Helical" evidence="7">
    <location>
        <begin position="12"/>
        <end position="34"/>
    </location>
</feature>
<keyword evidence="3" id="KW-1003">Cell membrane</keyword>
<dbReference type="Gene3D" id="1.10.3720.10">
    <property type="entry name" value="MetI-like"/>
    <property type="match status" value="1"/>
</dbReference>
<feature type="domain" description="ABC transmembrane type-1" evidence="8">
    <location>
        <begin position="72"/>
        <end position="263"/>
    </location>
</feature>
<feature type="transmembrane region" description="Helical" evidence="7">
    <location>
        <begin position="76"/>
        <end position="95"/>
    </location>
</feature>
<comment type="similarity">
    <text evidence="7">Belongs to the binding-protein-dependent transport system permease family.</text>
</comment>
<dbReference type="PANTHER" id="PTHR43744:SF8">
    <property type="entry name" value="SN-GLYCEROL-3-PHOSPHATE TRANSPORT SYSTEM PERMEASE PROTEIN UGPE"/>
    <property type="match status" value="1"/>
</dbReference>
<dbReference type="GO" id="GO:0055085">
    <property type="term" value="P:transmembrane transport"/>
    <property type="evidence" value="ECO:0007669"/>
    <property type="project" value="InterPro"/>
</dbReference>
<dbReference type="CDD" id="cd06261">
    <property type="entry name" value="TM_PBP2"/>
    <property type="match status" value="1"/>
</dbReference>
<protein>
    <submittedName>
        <fullName evidence="9">Carbohydrate ABC transporter membrane protein 2 (CUT1 family)</fullName>
    </submittedName>
</protein>
<proteinExistence type="inferred from homology"/>
<evidence type="ECO:0000256" key="4">
    <source>
        <dbReference type="ARBA" id="ARBA00022692"/>
    </source>
</evidence>
<dbReference type="PROSITE" id="PS50928">
    <property type="entry name" value="ABC_TM1"/>
    <property type="match status" value="1"/>
</dbReference>
<dbReference type="PANTHER" id="PTHR43744">
    <property type="entry name" value="ABC TRANSPORTER PERMEASE PROTEIN MG189-RELATED-RELATED"/>
    <property type="match status" value="1"/>
</dbReference>
<accession>A0A4R1QXS8</accession>
<feature type="transmembrane region" description="Helical" evidence="7">
    <location>
        <begin position="107"/>
        <end position="128"/>
    </location>
</feature>
<sequence length="278" mass="30978">MKNIHLTYRHKNILLSAAAVIIACIFLFPLYWIVVNSFKLDSEIFAKTPTLWPENFTLKAYKDQLGSLSVTMKNSVIIAVGSMLLSLCLSVPAAYGLARYKVRGMKLFVLIFLITQMLPASLVLTPLFLIFSKLGILNSYWAPILSTATISIPFIVLMLRPGFLSMPKELEDAAKIDGCNALTSFFRIAIPISKPTVITAACFSFVFAWNDLAYSMTFNTKEVMRPMTSAIYTFMNQYGTKWNSIMAYGVLLILPSCIIFVTMQKHIVEGMTSGSVKG</sequence>
<dbReference type="PROSITE" id="PS51257">
    <property type="entry name" value="PROKAR_LIPOPROTEIN"/>
    <property type="match status" value="1"/>
</dbReference>
<reference evidence="9 10" key="1">
    <citation type="submission" date="2019-03" db="EMBL/GenBank/DDBJ databases">
        <title>Genomic Encyclopedia of Type Strains, Phase IV (KMG-IV): sequencing the most valuable type-strain genomes for metagenomic binning, comparative biology and taxonomic classification.</title>
        <authorList>
            <person name="Goeker M."/>
        </authorList>
    </citation>
    <scope>NUCLEOTIDE SEQUENCE [LARGE SCALE GENOMIC DNA]</scope>
    <source>
        <strain evidence="9 10">DSM 100556</strain>
    </source>
</reference>
<feature type="transmembrane region" description="Helical" evidence="7">
    <location>
        <begin position="140"/>
        <end position="159"/>
    </location>
</feature>
<feature type="transmembrane region" description="Helical" evidence="7">
    <location>
        <begin position="245"/>
        <end position="263"/>
    </location>
</feature>
<organism evidence="9 10">
    <name type="scientific">Kineothrix alysoides</name>
    <dbReference type="NCBI Taxonomy" id="1469948"/>
    <lineage>
        <taxon>Bacteria</taxon>
        <taxon>Bacillati</taxon>
        <taxon>Bacillota</taxon>
        <taxon>Clostridia</taxon>
        <taxon>Lachnospirales</taxon>
        <taxon>Lachnospiraceae</taxon>
        <taxon>Kineothrix</taxon>
    </lineage>
</organism>
<keyword evidence="4 7" id="KW-0812">Transmembrane</keyword>
<dbReference type="RefSeq" id="WP_031391569.1">
    <property type="nucleotide sequence ID" value="NZ_JPNB01000002.1"/>
</dbReference>
<evidence type="ECO:0000256" key="1">
    <source>
        <dbReference type="ARBA" id="ARBA00004651"/>
    </source>
</evidence>
<dbReference type="OrthoDB" id="27560at2"/>
<name>A0A4R1QXS8_9FIRM</name>
<dbReference type="Proteomes" id="UP000295718">
    <property type="component" value="Unassembled WGS sequence"/>
</dbReference>
<keyword evidence="2 7" id="KW-0813">Transport</keyword>
<comment type="caution">
    <text evidence="9">The sequence shown here is derived from an EMBL/GenBank/DDBJ whole genome shotgun (WGS) entry which is preliminary data.</text>
</comment>
<keyword evidence="5 7" id="KW-1133">Transmembrane helix</keyword>
<evidence type="ECO:0000256" key="3">
    <source>
        <dbReference type="ARBA" id="ARBA00022475"/>
    </source>
</evidence>
<evidence type="ECO:0000256" key="7">
    <source>
        <dbReference type="RuleBase" id="RU363032"/>
    </source>
</evidence>
<evidence type="ECO:0000313" key="9">
    <source>
        <dbReference type="EMBL" id="TCL56964.1"/>
    </source>
</evidence>
<dbReference type="Pfam" id="PF00528">
    <property type="entry name" value="BPD_transp_1"/>
    <property type="match status" value="1"/>
</dbReference>
<keyword evidence="10" id="KW-1185">Reference proteome</keyword>